<protein>
    <submittedName>
        <fullName evidence="2">(rape) hypothetical protein</fullName>
    </submittedName>
</protein>
<name>A0A817A7B3_BRANA</name>
<reference evidence="2" key="1">
    <citation type="submission" date="2021-01" db="EMBL/GenBank/DDBJ databases">
        <authorList>
            <consortium name="Genoscope - CEA"/>
            <person name="William W."/>
        </authorList>
    </citation>
    <scope>NUCLEOTIDE SEQUENCE</scope>
</reference>
<organism evidence="2">
    <name type="scientific">Brassica napus</name>
    <name type="common">Rape</name>
    <dbReference type="NCBI Taxonomy" id="3708"/>
    <lineage>
        <taxon>Eukaryota</taxon>
        <taxon>Viridiplantae</taxon>
        <taxon>Streptophyta</taxon>
        <taxon>Embryophyta</taxon>
        <taxon>Tracheophyta</taxon>
        <taxon>Spermatophyta</taxon>
        <taxon>Magnoliopsida</taxon>
        <taxon>eudicotyledons</taxon>
        <taxon>Gunneridae</taxon>
        <taxon>Pentapetalae</taxon>
        <taxon>rosids</taxon>
        <taxon>malvids</taxon>
        <taxon>Brassicales</taxon>
        <taxon>Brassicaceae</taxon>
        <taxon>Brassiceae</taxon>
        <taxon>Brassica</taxon>
    </lineage>
</organism>
<dbReference type="AlphaFoldDB" id="A0A817A7B3"/>
<dbReference type="InterPro" id="IPR057499">
    <property type="entry name" value="Kelch_FKB95"/>
</dbReference>
<dbReference type="PANTHER" id="PTHR24414">
    <property type="entry name" value="F-BOX/KELCH-REPEAT PROTEIN SKIP4"/>
    <property type="match status" value="1"/>
</dbReference>
<evidence type="ECO:0000259" key="1">
    <source>
        <dbReference type="Pfam" id="PF25210"/>
    </source>
</evidence>
<dbReference type="EMBL" id="HG994362">
    <property type="protein sequence ID" value="CAF2247010.1"/>
    <property type="molecule type" value="Genomic_DNA"/>
</dbReference>
<dbReference type="Pfam" id="PF25210">
    <property type="entry name" value="Kelch_FKB95"/>
    <property type="match status" value="1"/>
</dbReference>
<proteinExistence type="predicted"/>
<dbReference type="InterPro" id="IPR050354">
    <property type="entry name" value="F-box/kelch-repeat_ARATH"/>
</dbReference>
<gene>
    <name evidence="2" type="ORF">DARMORV10_A08P21660.1</name>
</gene>
<evidence type="ECO:0000313" key="2">
    <source>
        <dbReference type="EMBL" id="CAF2247010.1"/>
    </source>
</evidence>
<accession>A0A817A7B3</accession>
<sequence>MSPHASFVPVGSKTYVFNDLEALSVDCASYTLKPISDMPQRMLRKVPNVVDGKRLVLFGLMLWCWRISFGLKAIRVSTLLFTNQRENKWELMNEVLNSKDRWEGACVIDDVLYYHDPSGEKAFSRWSVVNGLEEFLAAEVTDQSMWSRVVKCGEKKLALFFPKKRDGNEVICCAEIALEWPQGGGEIWGKVLSCDVVLEDGRFVMVKCVSVTV</sequence>
<dbReference type="Proteomes" id="UP001295469">
    <property type="component" value="Chromosome A08"/>
</dbReference>
<dbReference type="PANTHER" id="PTHR24414:SF134">
    <property type="entry name" value="F-BOX DOMAIN-CONTAINING PROTEIN"/>
    <property type="match status" value="1"/>
</dbReference>
<feature type="domain" description="FKB95-like N-terminal Kelch" evidence="1">
    <location>
        <begin position="82"/>
        <end position="198"/>
    </location>
</feature>